<evidence type="ECO:0000313" key="9">
    <source>
        <dbReference type="EMBL" id="TKW03716.1"/>
    </source>
</evidence>
<reference evidence="9" key="1">
    <citation type="submission" date="2019-03" db="EMBL/GenBank/DDBJ databases">
        <title>WGS assembly of Setaria viridis.</title>
        <authorList>
            <person name="Huang P."/>
            <person name="Jenkins J."/>
            <person name="Grimwood J."/>
            <person name="Barry K."/>
            <person name="Healey A."/>
            <person name="Mamidi S."/>
            <person name="Sreedasyam A."/>
            <person name="Shu S."/>
            <person name="Feldman M."/>
            <person name="Wu J."/>
            <person name="Yu Y."/>
            <person name="Chen C."/>
            <person name="Johnson J."/>
            <person name="Rokhsar D."/>
            <person name="Baxter I."/>
            <person name="Schmutz J."/>
            <person name="Brutnell T."/>
            <person name="Kellogg E."/>
        </authorList>
    </citation>
    <scope>NUCLEOTIDE SEQUENCE [LARGE SCALE GENOMIC DNA]</scope>
</reference>
<keyword evidence="4 8" id="KW-1133">Transmembrane helix</keyword>
<name>A0A4V6D3S2_SETVI</name>
<evidence type="ECO:0000256" key="3">
    <source>
        <dbReference type="ARBA" id="ARBA00022723"/>
    </source>
</evidence>
<gene>
    <name evidence="9" type="ORF">SEVIR_7G060000v2</name>
</gene>
<comment type="cofactor">
    <cofactor evidence="6">
        <name>heme</name>
        <dbReference type="ChEBI" id="CHEBI:30413"/>
    </cofactor>
</comment>
<dbReference type="InterPro" id="IPR051103">
    <property type="entry name" value="Plant_metabolite_P450s"/>
</dbReference>
<dbReference type="GO" id="GO:0005506">
    <property type="term" value="F:iron ion binding"/>
    <property type="evidence" value="ECO:0007669"/>
    <property type="project" value="InterPro"/>
</dbReference>
<keyword evidence="7" id="KW-0503">Monooxygenase</keyword>
<keyword evidence="3 6" id="KW-0479">Metal-binding</keyword>
<evidence type="ECO:0000256" key="6">
    <source>
        <dbReference type="PIRSR" id="PIRSR602401-1"/>
    </source>
</evidence>
<dbReference type="Gene3D" id="1.10.630.10">
    <property type="entry name" value="Cytochrome P450"/>
    <property type="match status" value="1"/>
</dbReference>
<dbReference type="Pfam" id="PF00067">
    <property type="entry name" value="p450"/>
    <property type="match status" value="1"/>
</dbReference>
<dbReference type="PROSITE" id="PS00086">
    <property type="entry name" value="CYTOCHROME_P450"/>
    <property type="match status" value="1"/>
</dbReference>
<dbReference type="SUPFAM" id="SSF48264">
    <property type="entry name" value="Cytochrome P450"/>
    <property type="match status" value="1"/>
</dbReference>
<dbReference type="InterPro" id="IPR017972">
    <property type="entry name" value="Cyt_P450_CS"/>
</dbReference>
<dbReference type="PANTHER" id="PTHR24298">
    <property type="entry name" value="FLAVONOID 3'-MONOOXYGENASE-RELATED"/>
    <property type="match status" value="1"/>
</dbReference>
<comment type="subcellular location">
    <subcellularLocation>
        <location evidence="1">Membrane</location>
        <topology evidence="1">Single-pass membrane protein</topology>
    </subcellularLocation>
</comment>
<comment type="similarity">
    <text evidence="7">Belongs to the cytochrome P450 family.</text>
</comment>
<keyword evidence="6 7" id="KW-0408">Iron</keyword>
<dbReference type="PRINTS" id="PR00385">
    <property type="entry name" value="P450"/>
</dbReference>
<evidence type="ECO:0000256" key="1">
    <source>
        <dbReference type="ARBA" id="ARBA00004167"/>
    </source>
</evidence>
<dbReference type="EMBL" id="CM016558">
    <property type="protein sequence ID" value="TKW03716.1"/>
    <property type="molecule type" value="Genomic_DNA"/>
</dbReference>
<keyword evidence="6 7" id="KW-0349">Heme</keyword>
<dbReference type="InterPro" id="IPR036396">
    <property type="entry name" value="Cyt_P450_sf"/>
</dbReference>
<evidence type="ECO:0008006" key="11">
    <source>
        <dbReference type="Google" id="ProtNLM"/>
    </source>
</evidence>
<dbReference type="Gramene" id="TKW03716">
    <property type="protein sequence ID" value="TKW03716"/>
    <property type="gene ID" value="SEVIR_7G060000v2"/>
</dbReference>
<dbReference type="OMA" id="MEFLFAY"/>
<evidence type="ECO:0000256" key="7">
    <source>
        <dbReference type="RuleBase" id="RU000461"/>
    </source>
</evidence>
<evidence type="ECO:0000256" key="4">
    <source>
        <dbReference type="ARBA" id="ARBA00022989"/>
    </source>
</evidence>
<sequence>METLQLLWIALATIVFVGILLRSTRHAPYTLLQPTVEISDPEVARRMLFDHADAFSNRPTKPFPLDFDAAGRHHSISTKPYGPAWTVIRRSLTAGILHPTRLGLLEQAQREAVESFVAGLYAARRGDAGGEVVVRDGLRHAIYTLMARLCFGEGAVDEHDVRAIDRAQMEFLFAYAGTKAVEATRLPRVLYRRRWLRLDAAFNRVSYLIITLIIAARRRWTERGCGGGGGSVTPYVDSLFVLRFPADDAADGDRRGRLLTDAEMAPIVWEFILAGAETVACSVEWVLAHLVARPEVQEKVHRQVAGQEEHHLRTTPPYLRAVILECLRMHPALPSIMREVGTEAAAAAAVGGATAAAADGDATMHFKLNASDIGRSREAWTDPDEFRPERFLAGGEGEGVALVPGPKEVKMVPFGAGRRYCPGAALGMLHVGCFVAAAVREFEWSPAAKDGSGVDFTEMDIFFNVMKTQLRARITPRRKT</sequence>
<dbReference type="Proteomes" id="UP000298652">
    <property type="component" value="Chromosome 7"/>
</dbReference>
<keyword evidence="10" id="KW-1185">Reference proteome</keyword>
<accession>A0A4V6D3S2</accession>
<dbReference type="AlphaFoldDB" id="A0A4V6D3S2"/>
<feature type="transmembrane region" description="Helical" evidence="8">
    <location>
        <begin position="195"/>
        <end position="216"/>
    </location>
</feature>
<evidence type="ECO:0000256" key="8">
    <source>
        <dbReference type="SAM" id="Phobius"/>
    </source>
</evidence>
<feature type="binding site" description="axial binding residue" evidence="6">
    <location>
        <position position="421"/>
    </location>
    <ligand>
        <name>heme</name>
        <dbReference type="ChEBI" id="CHEBI:30413"/>
    </ligand>
    <ligandPart>
        <name>Fe</name>
        <dbReference type="ChEBI" id="CHEBI:18248"/>
    </ligandPart>
</feature>
<organism evidence="9 10">
    <name type="scientific">Setaria viridis</name>
    <name type="common">Green bristlegrass</name>
    <name type="synonym">Setaria italica subsp. viridis</name>
    <dbReference type="NCBI Taxonomy" id="4556"/>
    <lineage>
        <taxon>Eukaryota</taxon>
        <taxon>Viridiplantae</taxon>
        <taxon>Streptophyta</taxon>
        <taxon>Embryophyta</taxon>
        <taxon>Tracheophyta</taxon>
        <taxon>Spermatophyta</taxon>
        <taxon>Magnoliopsida</taxon>
        <taxon>Liliopsida</taxon>
        <taxon>Poales</taxon>
        <taxon>Poaceae</taxon>
        <taxon>PACMAD clade</taxon>
        <taxon>Panicoideae</taxon>
        <taxon>Panicodae</taxon>
        <taxon>Paniceae</taxon>
        <taxon>Cenchrinae</taxon>
        <taxon>Setaria</taxon>
    </lineage>
</organism>
<dbReference type="GO" id="GO:0016020">
    <property type="term" value="C:membrane"/>
    <property type="evidence" value="ECO:0007669"/>
    <property type="project" value="UniProtKB-SubCell"/>
</dbReference>
<evidence type="ECO:0000256" key="2">
    <source>
        <dbReference type="ARBA" id="ARBA00022692"/>
    </source>
</evidence>
<dbReference type="GO" id="GO:0016709">
    <property type="term" value="F:oxidoreductase activity, acting on paired donors, with incorporation or reduction of molecular oxygen, NAD(P)H as one donor, and incorporation of one atom of oxygen"/>
    <property type="evidence" value="ECO:0007669"/>
    <property type="project" value="TreeGrafter"/>
</dbReference>
<evidence type="ECO:0000256" key="5">
    <source>
        <dbReference type="ARBA" id="ARBA00023136"/>
    </source>
</evidence>
<protein>
    <recommendedName>
        <fullName evidence="11">Cytochrome P450</fullName>
    </recommendedName>
</protein>
<evidence type="ECO:0000313" key="10">
    <source>
        <dbReference type="Proteomes" id="UP000298652"/>
    </source>
</evidence>
<dbReference type="PRINTS" id="PR00463">
    <property type="entry name" value="EP450I"/>
</dbReference>
<dbReference type="GO" id="GO:0020037">
    <property type="term" value="F:heme binding"/>
    <property type="evidence" value="ECO:0007669"/>
    <property type="project" value="InterPro"/>
</dbReference>
<dbReference type="InterPro" id="IPR002401">
    <property type="entry name" value="Cyt_P450_E_grp-I"/>
</dbReference>
<keyword evidence="7" id="KW-0560">Oxidoreductase</keyword>
<feature type="transmembrane region" description="Helical" evidence="8">
    <location>
        <begin position="6"/>
        <end position="23"/>
    </location>
</feature>
<keyword evidence="2 8" id="KW-0812">Transmembrane</keyword>
<proteinExistence type="inferred from homology"/>
<dbReference type="PANTHER" id="PTHR24298:SF389">
    <property type="entry name" value="OS04G0128400 PROTEIN"/>
    <property type="match status" value="1"/>
</dbReference>
<keyword evidence="5 8" id="KW-0472">Membrane</keyword>
<dbReference type="InterPro" id="IPR001128">
    <property type="entry name" value="Cyt_P450"/>
</dbReference>